<keyword evidence="5" id="KW-1185">Reference proteome</keyword>
<dbReference type="AlphaFoldDB" id="A0A7Z2VRN6"/>
<dbReference type="InterPro" id="IPR017853">
    <property type="entry name" value="GH"/>
</dbReference>
<accession>A0A7Z2VRN6</accession>
<proteinExistence type="predicted"/>
<feature type="domain" description="DUF5605" evidence="3">
    <location>
        <begin position="395"/>
        <end position="465"/>
    </location>
</feature>
<dbReference type="Pfam" id="PF18310">
    <property type="entry name" value="DUF5605"/>
    <property type="match status" value="1"/>
</dbReference>
<dbReference type="InterPro" id="IPR025277">
    <property type="entry name" value="Apiosidase-like_cat_dom"/>
</dbReference>
<dbReference type="InterPro" id="IPR032260">
    <property type="entry name" value="DUF5060"/>
</dbReference>
<dbReference type="Pfam" id="PF16586">
    <property type="entry name" value="DUF5060"/>
    <property type="match status" value="1"/>
</dbReference>
<dbReference type="SUPFAM" id="SSF51445">
    <property type="entry name" value="(Trans)glycosidases"/>
    <property type="match status" value="1"/>
</dbReference>
<dbReference type="PANTHER" id="PTHR37836">
    <property type="entry name" value="LMO1036 PROTEIN"/>
    <property type="match status" value="1"/>
</dbReference>
<dbReference type="KEGG" id="cheb:HH215_18795"/>
<evidence type="ECO:0000259" key="2">
    <source>
        <dbReference type="Pfam" id="PF16586"/>
    </source>
</evidence>
<name>A0A7Z2VRN6_9BACL</name>
<organism evidence="4 5">
    <name type="scientific">Cohnella herbarum</name>
    <dbReference type="NCBI Taxonomy" id="2728023"/>
    <lineage>
        <taxon>Bacteria</taxon>
        <taxon>Bacillati</taxon>
        <taxon>Bacillota</taxon>
        <taxon>Bacilli</taxon>
        <taxon>Bacillales</taxon>
        <taxon>Paenibacillaceae</taxon>
        <taxon>Cohnella</taxon>
    </lineage>
</organism>
<reference evidence="4 5" key="1">
    <citation type="submission" date="2020-04" db="EMBL/GenBank/DDBJ databases">
        <title>Genome sequencing of novel species.</title>
        <authorList>
            <person name="Heo J."/>
            <person name="Kim S.-J."/>
            <person name="Kim J.-S."/>
            <person name="Hong S.-B."/>
            <person name="Kwon S.-W."/>
        </authorList>
    </citation>
    <scope>NUCLEOTIDE SEQUENCE [LARGE SCALE GENOMIC DNA]</scope>
    <source>
        <strain evidence="4 5">MFER-1</strain>
    </source>
</reference>
<gene>
    <name evidence="4" type="ORF">HH215_18795</name>
</gene>
<dbReference type="Gene3D" id="3.20.20.80">
    <property type="entry name" value="Glycosidases"/>
    <property type="match status" value="1"/>
</dbReference>
<dbReference type="InterPro" id="IPR013783">
    <property type="entry name" value="Ig-like_fold"/>
</dbReference>
<feature type="domain" description="DUF5060" evidence="2">
    <location>
        <begin position="5"/>
        <end position="57"/>
    </location>
</feature>
<evidence type="ECO:0000259" key="3">
    <source>
        <dbReference type="Pfam" id="PF18310"/>
    </source>
</evidence>
<protein>
    <submittedName>
        <fullName evidence="4">DUF5605 domain-containing protein</fullName>
    </submittedName>
</protein>
<dbReference type="Proteomes" id="UP000502248">
    <property type="component" value="Chromosome"/>
</dbReference>
<sequence length="467" mass="54710">MKGPEEGNPFMDVDFSATFKRNESSIDVPGFYDGSGIYKIRFMPSELGVWSYETNSNCSELKALTGKFECIAPSASNHGPVKVSDTYHFAYADGTPYIPFGTTCYVWTHQEDELEELTLQTLKSAPFNKMRMCVFPKRYLYNNNDPALYPFDGSKEEVWDFTRFNPDFFRHLEKRVDDLRNLGIEADIILFHPYDNARWGFDKMGMDVNVRYLRYLTARLSAYRNVWWSMANEYDLMENLSLEDWDTILKTVAGNDPYDHLRSIHNCRQFYDHNHPLITHASVQHHDPRYIFEWKTQYNKPIVVDECSYEGNIGLMWGNITEQEMTRRFWDGFLSGGYVGHGETYLHPDEILWWSKGGELHGKSPDRIAFLKDIIESIPGEYRERISFPPQWEYFPCLGKEGEYYLVYLGIYRPAVKQLDLMEGKKYKIELIDTWEMTITPLEGTYDHNSIVELPGKQYIALRIQNV</sequence>
<dbReference type="PANTHER" id="PTHR37836:SF2">
    <property type="entry name" value="DUF4038 DOMAIN-CONTAINING PROTEIN"/>
    <property type="match status" value="1"/>
</dbReference>
<dbReference type="Gene3D" id="2.60.40.3950">
    <property type="match status" value="1"/>
</dbReference>
<dbReference type="InterPro" id="IPR041239">
    <property type="entry name" value="DUF5605"/>
</dbReference>
<dbReference type="EMBL" id="CP051680">
    <property type="protein sequence ID" value="QJD88233.1"/>
    <property type="molecule type" value="Genomic_DNA"/>
</dbReference>
<evidence type="ECO:0000313" key="4">
    <source>
        <dbReference type="EMBL" id="QJD88233.1"/>
    </source>
</evidence>
<dbReference type="Pfam" id="PF13204">
    <property type="entry name" value="Apiosidase"/>
    <property type="match status" value="1"/>
</dbReference>
<dbReference type="Gene3D" id="2.60.40.10">
    <property type="entry name" value="Immunoglobulins"/>
    <property type="match status" value="1"/>
</dbReference>
<evidence type="ECO:0000259" key="1">
    <source>
        <dbReference type="Pfam" id="PF13204"/>
    </source>
</evidence>
<evidence type="ECO:0000313" key="5">
    <source>
        <dbReference type="Proteomes" id="UP000502248"/>
    </source>
</evidence>
<feature type="domain" description="Apiosidase-like catalytic" evidence="1">
    <location>
        <begin position="86"/>
        <end position="346"/>
    </location>
</feature>